<dbReference type="InterPro" id="IPR050738">
    <property type="entry name" value="Sulfatase"/>
</dbReference>
<gene>
    <name evidence="6" type="ORF">E0F26_01045</name>
</gene>
<dbReference type="EMBL" id="CP036501">
    <property type="protein sequence ID" value="UZP73406.1"/>
    <property type="molecule type" value="Genomic_DNA"/>
</dbReference>
<name>A0ABY6Q433_9GAMM</name>
<dbReference type="PANTHER" id="PTHR42693">
    <property type="entry name" value="ARYLSULFATASE FAMILY MEMBER"/>
    <property type="match status" value="1"/>
</dbReference>
<keyword evidence="7" id="KW-1185">Reference proteome</keyword>
<organism evidence="6 7">
    <name type="scientific">Candidatus Paraluminiphilus aquimaris</name>
    <dbReference type="NCBI Taxonomy" id="2518994"/>
    <lineage>
        <taxon>Bacteria</taxon>
        <taxon>Pseudomonadati</taxon>
        <taxon>Pseudomonadota</taxon>
        <taxon>Gammaproteobacteria</taxon>
        <taxon>Cellvibrionales</taxon>
        <taxon>Halieaceae</taxon>
        <taxon>Candidatus Paraluminiphilus</taxon>
    </lineage>
</organism>
<keyword evidence="2" id="KW-0479">Metal-binding</keyword>
<dbReference type="InterPro" id="IPR000917">
    <property type="entry name" value="Sulfatase_N"/>
</dbReference>
<sequence>MRSIKRMCGRSFLGRFPGFLDVLKPLVYGCLLSALAPAATSDTGAPTTTPNIVILFTDDLGWGDLGAFGHPYIKTPSIDQLAAEGQQWTDFYVPAPVCSPSRAALLTGRHPVRTGLYGVGTPVMFPGDTRGIPHSEVTLAEALKAKGYSTAIMGKWHLGDAPDFFPTRHGFDYWFGIPYSNDMQFAGRPGVEDLFRLQQAGKTNELMQIFSDFLKSFEAPDYRDYNLPLWRSRCSNLGCTDELLEQPAVQPTLTTRLTKEAVQFINAQGDEPFFLYLPYTMPHLPIFADTPFQGKSLAGPYGDTVEEIDWSVGEIIKALEARGVSDNTLVFFSSDNGPWQSASTEFAGSAGPFKGSKQEVYEGGVRVPTVFWWPGKITPKVTAEIGSVLDLFATISAVTGIDGSTAVDGFDLSSALFRGGAGPRDEVALYRKGELRAYRKGDYKLHLFDRAEGGEPLETPELYNLKRDLAERENLATEQPDTLRALNAAVAKHQAAMERKPPLFDQRFLELIHNDRVSEQ</sequence>
<dbReference type="InterPro" id="IPR017850">
    <property type="entry name" value="Alkaline_phosphatase_core_sf"/>
</dbReference>
<feature type="domain" description="Sulfatase N-terminal" evidence="5">
    <location>
        <begin position="50"/>
        <end position="401"/>
    </location>
</feature>
<dbReference type="CDD" id="cd16026">
    <property type="entry name" value="GALNS_like"/>
    <property type="match status" value="1"/>
</dbReference>
<evidence type="ECO:0000313" key="6">
    <source>
        <dbReference type="EMBL" id="UZP73406.1"/>
    </source>
</evidence>
<accession>A0ABY6Q433</accession>
<evidence type="ECO:0000256" key="2">
    <source>
        <dbReference type="ARBA" id="ARBA00022723"/>
    </source>
</evidence>
<dbReference type="Pfam" id="PF00884">
    <property type="entry name" value="Sulfatase"/>
    <property type="match status" value="1"/>
</dbReference>
<keyword evidence="4" id="KW-0106">Calcium</keyword>
<reference evidence="6 7" key="1">
    <citation type="submission" date="2019-02" db="EMBL/GenBank/DDBJ databases">
        <title>Halieaceae_genomes.</title>
        <authorList>
            <person name="Li S.-H."/>
        </authorList>
    </citation>
    <scope>NUCLEOTIDE SEQUENCE [LARGE SCALE GENOMIC DNA]</scope>
    <source>
        <strain evidence="6 7">JH123</strain>
    </source>
</reference>
<dbReference type="RefSeq" id="WP_279242186.1">
    <property type="nucleotide sequence ID" value="NZ_CP036501.1"/>
</dbReference>
<protein>
    <submittedName>
        <fullName evidence="6">Arylsulfatase</fullName>
    </submittedName>
</protein>
<dbReference type="Proteomes" id="UP001317963">
    <property type="component" value="Chromosome"/>
</dbReference>
<evidence type="ECO:0000256" key="1">
    <source>
        <dbReference type="ARBA" id="ARBA00008779"/>
    </source>
</evidence>
<evidence type="ECO:0000259" key="5">
    <source>
        <dbReference type="Pfam" id="PF00884"/>
    </source>
</evidence>
<comment type="similarity">
    <text evidence="1">Belongs to the sulfatase family.</text>
</comment>
<proteinExistence type="inferred from homology"/>
<evidence type="ECO:0000256" key="4">
    <source>
        <dbReference type="ARBA" id="ARBA00022837"/>
    </source>
</evidence>
<evidence type="ECO:0000313" key="7">
    <source>
        <dbReference type="Proteomes" id="UP001317963"/>
    </source>
</evidence>
<dbReference type="Gene3D" id="3.40.720.10">
    <property type="entry name" value="Alkaline Phosphatase, subunit A"/>
    <property type="match status" value="1"/>
</dbReference>
<keyword evidence="3" id="KW-0378">Hydrolase</keyword>
<dbReference type="PROSITE" id="PS00523">
    <property type="entry name" value="SULFATASE_1"/>
    <property type="match status" value="1"/>
</dbReference>
<dbReference type="SUPFAM" id="SSF53649">
    <property type="entry name" value="Alkaline phosphatase-like"/>
    <property type="match status" value="1"/>
</dbReference>
<dbReference type="Gene3D" id="3.30.1120.10">
    <property type="match status" value="1"/>
</dbReference>
<evidence type="ECO:0000256" key="3">
    <source>
        <dbReference type="ARBA" id="ARBA00022801"/>
    </source>
</evidence>
<dbReference type="InterPro" id="IPR024607">
    <property type="entry name" value="Sulfatase_CS"/>
</dbReference>
<dbReference type="PANTHER" id="PTHR42693:SF33">
    <property type="entry name" value="ARYLSULFATASE"/>
    <property type="match status" value="1"/>
</dbReference>
<dbReference type="Pfam" id="PF14707">
    <property type="entry name" value="Sulfatase_C"/>
    <property type="match status" value="1"/>
</dbReference>